<dbReference type="Gene3D" id="1.10.3730.20">
    <property type="match status" value="1"/>
</dbReference>
<dbReference type="OrthoDB" id="21828at2"/>
<dbReference type="EMBL" id="MIHA01000011">
    <property type="protein sequence ID" value="ODQ89096.1"/>
    <property type="molecule type" value="Genomic_DNA"/>
</dbReference>
<evidence type="ECO:0000313" key="11">
    <source>
        <dbReference type="EMBL" id="ODQ89096.1"/>
    </source>
</evidence>
<keyword evidence="12" id="KW-1185">Reference proteome</keyword>
<name>A0A1E3RGT6_MYCFV</name>
<sequence>MAWLILFISGAFEAVWAVALSKSEGFTRPIPIVVFLLAAVISMGGLGIALRDLPVGTGYAVWVGIGAVLTVFYSLASGEEAVSLIKVLLMLGIIGCVAGLQVIS</sequence>
<keyword evidence="4" id="KW-1003">Cell membrane</keyword>
<evidence type="ECO:0000256" key="6">
    <source>
        <dbReference type="ARBA" id="ARBA00022989"/>
    </source>
</evidence>
<protein>
    <submittedName>
        <fullName evidence="11">Ligand-binding protein SH3</fullName>
    </submittedName>
</protein>
<dbReference type="InterPro" id="IPR000390">
    <property type="entry name" value="Small_drug/metabolite_transptr"/>
</dbReference>
<proteinExistence type="inferred from homology"/>
<evidence type="ECO:0000256" key="8">
    <source>
        <dbReference type="ARBA" id="ARBA00023251"/>
    </source>
</evidence>
<evidence type="ECO:0000256" key="2">
    <source>
        <dbReference type="ARBA" id="ARBA00007822"/>
    </source>
</evidence>
<organism evidence="11 12">
    <name type="scientific">Mycolicibacterium flavescens</name>
    <name type="common">Mycobacterium flavescens</name>
    <dbReference type="NCBI Taxonomy" id="1776"/>
    <lineage>
        <taxon>Bacteria</taxon>
        <taxon>Bacillati</taxon>
        <taxon>Actinomycetota</taxon>
        <taxon>Actinomycetes</taxon>
        <taxon>Mycobacteriales</taxon>
        <taxon>Mycobacteriaceae</taxon>
        <taxon>Mycolicibacterium</taxon>
    </lineage>
</organism>
<dbReference type="SUPFAM" id="SSF103481">
    <property type="entry name" value="Multidrug resistance efflux transporter EmrE"/>
    <property type="match status" value="1"/>
</dbReference>
<keyword evidence="5 9" id="KW-0812">Transmembrane</keyword>
<feature type="transmembrane region" description="Helical" evidence="10">
    <location>
        <begin position="82"/>
        <end position="103"/>
    </location>
</feature>
<dbReference type="PANTHER" id="PTHR30561">
    <property type="entry name" value="SMR FAMILY PROTON-DEPENDENT DRUG EFFLUX TRANSPORTER SUGE"/>
    <property type="match status" value="1"/>
</dbReference>
<accession>A0A1E3RGT6</accession>
<comment type="subcellular location">
    <subcellularLocation>
        <location evidence="1 9">Cell membrane</location>
        <topology evidence="1 9">Multi-pass membrane protein</topology>
    </subcellularLocation>
</comment>
<evidence type="ECO:0000256" key="4">
    <source>
        <dbReference type="ARBA" id="ARBA00022475"/>
    </source>
</evidence>
<evidence type="ECO:0000256" key="7">
    <source>
        <dbReference type="ARBA" id="ARBA00023136"/>
    </source>
</evidence>
<comment type="similarity">
    <text evidence="2">Belongs to the drug/metabolite transporter (DMT) superfamily. Small multidrug resistance (SMR) (TC 2.A.7.1) family. Mmr subfamily.</text>
</comment>
<feature type="transmembrane region" description="Helical" evidence="10">
    <location>
        <begin position="57"/>
        <end position="76"/>
    </location>
</feature>
<dbReference type="STRING" id="1776.BHQ18_15985"/>
<evidence type="ECO:0000256" key="5">
    <source>
        <dbReference type="ARBA" id="ARBA00022692"/>
    </source>
</evidence>
<evidence type="ECO:0000256" key="1">
    <source>
        <dbReference type="ARBA" id="ARBA00004651"/>
    </source>
</evidence>
<dbReference type="RefSeq" id="WP_069414613.1">
    <property type="nucleotide sequence ID" value="NZ_JACKUL010000015.1"/>
</dbReference>
<dbReference type="AlphaFoldDB" id="A0A1E3RGT6"/>
<keyword evidence="6 10" id="KW-1133">Transmembrane helix</keyword>
<keyword evidence="8" id="KW-0046">Antibiotic resistance</keyword>
<dbReference type="GO" id="GO:0005886">
    <property type="term" value="C:plasma membrane"/>
    <property type="evidence" value="ECO:0007669"/>
    <property type="project" value="UniProtKB-SubCell"/>
</dbReference>
<dbReference type="GO" id="GO:0022857">
    <property type="term" value="F:transmembrane transporter activity"/>
    <property type="evidence" value="ECO:0007669"/>
    <property type="project" value="InterPro"/>
</dbReference>
<comment type="caution">
    <text evidence="11">The sequence shown here is derived from an EMBL/GenBank/DDBJ whole genome shotgun (WGS) entry which is preliminary data.</text>
</comment>
<dbReference type="InterPro" id="IPR045324">
    <property type="entry name" value="Small_multidrug_res"/>
</dbReference>
<reference evidence="12" key="1">
    <citation type="submission" date="2016-09" db="EMBL/GenBank/DDBJ databases">
        <authorList>
            <person name="Greninger A.L."/>
            <person name="Jerome K.R."/>
            <person name="Mcnair B."/>
            <person name="Wallis C."/>
            <person name="Fang F."/>
        </authorList>
    </citation>
    <scope>NUCLEOTIDE SEQUENCE [LARGE SCALE GENOMIC DNA]</scope>
    <source>
        <strain evidence="12">M6</strain>
    </source>
</reference>
<gene>
    <name evidence="11" type="ORF">BHQ18_15985</name>
</gene>
<evidence type="ECO:0000313" key="12">
    <source>
        <dbReference type="Proteomes" id="UP000094053"/>
    </source>
</evidence>
<keyword evidence="7 10" id="KW-0472">Membrane</keyword>
<keyword evidence="3" id="KW-0813">Transport</keyword>
<evidence type="ECO:0000256" key="9">
    <source>
        <dbReference type="RuleBase" id="RU003942"/>
    </source>
</evidence>
<dbReference type="Proteomes" id="UP000094053">
    <property type="component" value="Unassembled WGS sequence"/>
</dbReference>
<evidence type="ECO:0000256" key="3">
    <source>
        <dbReference type="ARBA" id="ARBA00022448"/>
    </source>
</evidence>
<evidence type="ECO:0000256" key="10">
    <source>
        <dbReference type="SAM" id="Phobius"/>
    </source>
</evidence>
<dbReference type="InterPro" id="IPR037185">
    <property type="entry name" value="EmrE-like"/>
</dbReference>
<dbReference type="PANTHER" id="PTHR30561:SF0">
    <property type="entry name" value="GUANIDINIUM EXPORTER"/>
    <property type="match status" value="1"/>
</dbReference>
<dbReference type="GO" id="GO:0046677">
    <property type="term" value="P:response to antibiotic"/>
    <property type="evidence" value="ECO:0007669"/>
    <property type="project" value="UniProtKB-KW"/>
</dbReference>
<feature type="transmembrane region" description="Helical" evidence="10">
    <location>
        <begin position="33"/>
        <end position="50"/>
    </location>
</feature>
<dbReference type="Pfam" id="PF00893">
    <property type="entry name" value="Multi_Drug_Res"/>
    <property type="match status" value="1"/>
</dbReference>